<dbReference type="GO" id="GO:0000976">
    <property type="term" value="F:transcription cis-regulatory region binding"/>
    <property type="evidence" value="ECO:0007669"/>
    <property type="project" value="TreeGrafter"/>
</dbReference>
<dbReference type="CDD" id="cd06267">
    <property type="entry name" value="PBP1_LacI_sugar_binding-like"/>
    <property type="match status" value="1"/>
</dbReference>
<dbReference type="RefSeq" id="WP_126468762.1">
    <property type="nucleotide sequence ID" value="NZ_RXOE01000001.1"/>
</dbReference>
<organism evidence="5 6">
    <name type="scientific">Variovorax gossypii</name>
    <dbReference type="NCBI Taxonomy" id="1679495"/>
    <lineage>
        <taxon>Bacteria</taxon>
        <taxon>Pseudomonadati</taxon>
        <taxon>Pseudomonadota</taxon>
        <taxon>Betaproteobacteria</taxon>
        <taxon>Burkholderiales</taxon>
        <taxon>Comamonadaceae</taxon>
        <taxon>Variovorax</taxon>
    </lineage>
</organism>
<evidence type="ECO:0000256" key="3">
    <source>
        <dbReference type="ARBA" id="ARBA00023163"/>
    </source>
</evidence>
<dbReference type="InterPro" id="IPR010982">
    <property type="entry name" value="Lambda_DNA-bd_dom_sf"/>
</dbReference>
<evidence type="ECO:0000313" key="5">
    <source>
        <dbReference type="EMBL" id="RTQ36861.1"/>
    </source>
</evidence>
<reference evidence="5 6" key="1">
    <citation type="submission" date="2018-12" db="EMBL/GenBank/DDBJ databases">
        <title>The genome of Variovorax gossypii DSM 100435.</title>
        <authorList>
            <person name="Gao J."/>
            <person name="Sun J."/>
        </authorList>
    </citation>
    <scope>NUCLEOTIDE SEQUENCE [LARGE SCALE GENOMIC DNA]</scope>
    <source>
        <strain evidence="5 6">DSM 100435</strain>
    </source>
</reference>
<dbReference type="InterPro" id="IPR000843">
    <property type="entry name" value="HTH_LacI"/>
</dbReference>
<evidence type="ECO:0000313" key="6">
    <source>
        <dbReference type="Proteomes" id="UP000267418"/>
    </source>
</evidence>
<dbReference type="SUPFAM" id="SSF53822">
    <property type="entry name" value="Periplasmic binding protein-like I"/>
    <property type="match status" value="1"/>
</dbReference>
<dbReference type="Pfam" id="PF13377">
    <property type="entry name" value="Peripla_BP_3"/>
    <property type="match status" value="1"/>
</dbReference>
<evidence type="ECO:0000259" key="4">
    <source>
        <dbReference type="PROSITE" id="PS50932"/>
    </source>
</evidence>
<dbReference type="Gene3D" id="3.40.50.2300">
    <property type="match status" value="2"/>
</dbReference>
<dbReference type="PANTHER" id="PTHR30146:SF109">
    <property type="entry name" value="HTH-TYPE TRANSCRIPTIONAL REGULATOR GALS"/>
    <property type="match status" value="1"/>
</dbReference>
<keyword evidence="6" id="KW-1185">Reference proteome</keyword>
<protein>
    <submittedName>
        <fullName evidence="5">LacI family transcriptional regulator</fullName>
    </submittedName>
</protein>
<dbReference type="InterPro" id="IPR046335">
    <property type="entry name" value="LacI/GalR-like_sensor"/>
</dbReference>
<sequence>MPVTIRDVAEASGVSISTVSRALKNQRGLSDETRRMIRQVARDIGYNAARLRGAKAKQLAFMVHRQHSHFSTNPFFSDVLHGVEEACRRFGIVPTLLTCGPTDPIREQLRMHEPDMILAAGYFESEVLDMVAGLDLPIALIDFSQGDLPSVNPDNAVGGYMATRHLLDMGRKRVAYISGSLAHVSILERAQGYRRALFEAGILADPELEVVAPTGQLHDLGASAAMQQLLRLRKPPDAVFAYNDAAALAALRTCRQAGLSVPGDIAIVGFDDTLAAAQADPPITTLRVDRQELGRFGVELVLQGASMPRLNTLPVELIVRASTSG</sequence>
<dbReference type="SUPFAM" id="SSF47413">
    <property type="entry name" value="lambda repressor-like DNA-binding domains"/>
    <property type="match status" value="1"/>
</dbReference>
<dbReference type="InterPro" id="IPR028082">
    <property type="entry name" value="Peripla_BP_I"/>
</dbReference>
<dbReference type="AlphaFoldDB" id="A0A3S0JZ25"/>
<dbReference type="Pfam" id="PF00356">
    <property type="entry name" value="LacI"/>
    <property type="match status" value="1"/>
</dbReference>
<dbReference type="PANTHER" id="PTHR30146">
    <property type="entry name" value="LACI-RELATED TRANSCRIPTIONAL REPRESSOR"/>
    <property type="match status" value="1"/>
</dbReference>
<dbReference type="GO" id="GO:0003700">
    <property type="term" value="F:DNA-binding transcription factor activity"/>
    <property type="evidence" value="ECO:0007669"/>
    <property type="project" value="TreeGrafter"/>
</dbReference>
<dbReference type="OrthoDB" id="269117at2"/>
<dbReference type="SMART" id="SM00354">
    <property type="entry name" value="HTH_LACI"/>
    <property type="match status" value="1"/>
</dbReference>
<dbReference type="Gene3D" id="1.10.260.40">
    <property type="entry name" value="lambda repressor-like DNA-binding domains"/>
    <property type="match status" value="1"/>
</dbReference>
<evidence type="ECO:0000256" key="1">
    <source>
        <dbReference type="ARBA" id="ARBA00023015"/>
    </source>
</evidence>
<gene>
    <name evidence="5" type="ORF">EJP69_03725</name>
</gene>
<dbReference type="EMBL" id="RXOE01000001">
    <property type="protein sequence ID" value="RTQ36861.1"/>
    <property type="molecule type" value="Genomic_DNA"/>
</dbReference>
<keyword evidence="2" id="KW-0238">DNA-binding</keyword>
<accession>A0A3S0JZ25</accession>
<dbReference type="PROSITE" id="PS00356">
    <property type="entry name" value="HTH_LACI_1"/>
    <property type="match status" value="1"/>
</dbReference>
<keyword evidence="3" id="KW-0804">Transcription</keyword>
<proteinExistence type="predicted"/>
<dbReference type="PROSITE" id="PS50932">
    <property type="entry name" value="HTH_LACI_2"/>
    <property type="match status" value="1"/>
</dbReference>
<name>A0A3S0JZ25_9BURK</name>
<comment type="caution">
    <text evidence="5">The sequence shown here is derived from an EMBL/GenBank/DDBJ whole genome shotgun (WGS) entry which is preliminary data.</text>
</comment>
<keyword evidence="1" id="KW-0805">Transcription regulation</keyword>
<evidence type="ECO:0000256" key="2">
    <source>
        <dbReference type="ARBA" id="ARBA00023125"/>
    </source>
</evidence>
<feature type="domain" description="HTH lacI-type" evidence="4">
    <location>
        <begin position="3"/>
        <end position="57"/>
    </location>
</feature>
<dbReference type="CDD" id="cd01392">
    <property type="entry name" value="HTH_LacI"/>
    <property type="match status" value="1"/>
</dbReference>
<dbReference type="Proteomes" id="UP000267418">
    <property type="component" value="Unassembled WGS sequence"/>
</dbReference>